<keyword evidence="2" id="KW-1003">Cell membrane</keyword>
<keyword evidence="4 6" id="KW-1133">Transmembrane helix</keyword>
<protein>
    <recommendedName>
        <fullName evidence="8">Threonine efflux protein</fullName>
    </recommendedName>
</protein>
<evidence type="ECO:0000256" key="6">
    <source>
        <dbReference type="SAM" id="Phobius"/>
    </source>
</evidence>
<evidence type="ECO:0000256" key="4">
    <source>
        <dbReference type="ARBA" id="ARBA00022989"/>
    </source>
</evidence>
<evidence type="ECO:0000256" key="5">
    <source>
        <dbReference type="ARBA" id="ARBA00023136"/>
    </source>
</evidence>
<evidence type="ECO:0000256" key="2">
    <source>
        <dbReference type="ARBA" id="ARBA00022475"/>
    </source>
</evidence>
<dbReference type="PANTHER" id="PTHR30086">
    <property type="entry name" value="ARGININE EXPORTER PROTEIN ARGO"/>
    <property type="match status" value="1"/>
</dbReference>
<evidence type="ECO:0008006" key="8">
    <source>
        <dbReference type="Google" id="ProtNLM"/>
    </source>
</evidence>
<dbReference type="AlphaFoldDB" id="A0A3B0V2C6"/>
<gene>
    <name evidence="7" type="ORF">MNBD_BACTEROID07-1631</name>
</gene>
<evidence type="ECO:0000256" key="1">
    <source>
        <dbReference type="ARBA" id="ARBA00004651"/>
    </source>
</evidence>
<feature type="transmembrane region" description="Helical" evidence="6">
    <location>
        <begin position="40"/>
        <end position="65"/>
    </location>
</feature>
<name>A0A3B0V2C6_9ZZZZ</name>
<dbReference type="EMBL" id="UOET01000020">
    <property type="protein sequence ID" value="VAW26304.1"/>
    <property type="molecule type" value="Genomic_DNA"/>
</dbReference>
<organism evidence="7">
    <name type="scientific">hydrothermal vent metagenome</name>
    <dbReference type="NCBI Taxonomy" id="652676"/>
    <lineage>
        <taxon>unclassified sequences</taxon>
        <taxon>metagenomes</taxon>
        <taxon>ecological metagenomes</taxon>
    </lineage>
</organism>
<dbReference type="Pfam" id="PF01810">
    <property type="entry name" value="LysE"/>
    <property type="match status" value="1"/>
</dbReference>
<dbReference type="PANTHER" id="PTHR30086:SF20">
    <property type="entry name" value="ARGININE EXPORTER PROTEIN ARGO-RELATED"/>
    <property type="match status" value="1"/>
</dbReference>
<keyword evidence="5 6" id="KW-0472">Membrane</keyword>
<proteinExistence type="predicted"/>
<comment type="subcellular location">
    <subcellularLocation>
        <location evidence="1">Cell membrane</location>
        <topology evidence="1">Multi-pass membrane protein</topology>
    </subcellularLocation>
</comment>
<feature type="transmembrane region" description="Helical" evidence="6">
    <location>
        <begin position="126"/>
        <end position="143"/>
    </location>
</feature>
<evidence type="ECO:0000313" key="7">
    <source>
        <dbReference type="EMBL" id="VAW26304.1"/>
    </source>
</evidence>
<feature type="transmembrane region" description="Helical" evidence="6">
    <location>
        <begin position="6"/>
        <end position="28"/>
    </location>
</feature>
<evidence type="ECO:0000256" key="3">
    <source>
        <dbReference type="ARBA" id="ARBA00022692"/>
    </source>
</evidence>
<feature type="transmembrane region" description="Helical" evidence="6">
    <location>
        <begin position="71"/>
        <end position="90"/>
    </location>
</feature>
<feature type="transmembrane region" description="Helical" evidence="6">
    <location>
        <begin position="182"/>
        <end position="207"/>
    </location>
</feature>
<dbReference type="GO" id="GO:0005886">
    <property type="term" value="C:plasma membrane"/>
    <property type="evidence" value="ECO:0007669"/>
    <property type="project" value="UniProtKB-SubCell"/>
</dbReference>
<dbReference type="InterPro" id="IPR001123">
    <property type="entry name" value="LeuE-type"/>
</dbReference>
<dbReference type="GO" id="GO:0015171">
    <property type="term" value="F:amino acid transmembrane transporter activity"/>
    <property type="evidence" value="ECO:0007669"/>
    <property type="project" value="TreeGrafter"/>
</dbReference>
<feature type="transmembrane region" description="Helical" evidence="6">
    <location>
        <begin position="149"/>
        <end position="170"/>
    </location>
</feature>
<reference evidence="7" key="1">
    <citation type="submission" date="2018-06" db="EMBL/GenBank/DDBJ databases">
        <authorList>
            <person name="Zhirakovskaya E."/>
        </authorList>
    </citation>
    <scope>NUCLEOTIDE SEQUENCE</scope>
</reference>
<accession>A0A3B0V2C6</accession>
<sequence length="212" mass="23248">MHPLFEGMLLGLTLALFFGFGPAFFALVQTGIHRGFSKGLILAIGVFLNDLTVVSISIVAAHAVMDSMHKHQLFGVIGGIILMIFGFLTYRHKIVVNSNDEVINISEPHAITYLIKGFLLNIANPFVWLFWPTVVLGVAAPFMDTTSDIILFFAGTLAVVFSSDVTKVYLATKIKGYITDKFLRLINKIAGIILIIFGIALVIRSLYESGIL</sequence>
<keyword evidence="3 6" id="KW-0812">Transmembrane</keyword>